<dbReference type="KEGG" id="eaj:Q3M24_17005"/>
<reference evidence="1" key="1">
    <citation type="journal article" date="2024" name="Syst. Appl. Microbiol.">
        <title>First single-strain enrichments of Electrothrix cable bacteria, description of E. aestuarii sp. nov. and E. rattekaaiensis sp. nov., and proposal of a cable bacteria taxonomy following the rules of the SeqCode.</title>
        <authorList>
            <person name="Plum-Jensen L.E."/>
            <person name="Schramm A."/>
            <person name="Marshall I.P.G."/>
        </authorList>
    </citation>
    <scope>NUCLEOTIDE SEQUENCE</scope>
    <source>
        <strain evidence="1">Rat1</strain>
    </source>
</reference>
<accession>A0AAU8LT03</accession>
<dbReference type="PANTHER" id="PTHR38436:SF1">
    <property type="entry name" value="ESTER CYCLASE"/>
    <property type="match status" value="1"/>
</dbReference>
<name>A0AAU8LT03_9BACT</name>
<organism evidence="1">
    <name type="scientific">Candidatus Electrothrix aestuarii</name>
    <dbReference type="NCBI Taxonomy" id="3062594"/>
    <lineage>
        <taxon>Bacteria</taxon>
        <taxon>Pseudomonadati</taxon>
        <taxon>Thermodesulfobacteriota</taxon>
        <taxon>Desulfobulbia</taxon>
        <taxon>Desulfobulbales</taxon>
        <taxon>Desulfobulbaceae</taxon>
        <taxon>Candidatus Electrothrix</taxon>
    </lineage>
</organism>
<reference evidence="1" key="2">
    <citation type="submission" date="2024-06" db="EMBL/GenBank/DDBJ databases">
        <authorList>
            <person name="Plum-Jensen L.E."/>
            <person name="Schramm A."/>
            <person name="Marshall I.P.G."/>
        </authorList>
    </citation>
    <scope>NUCLEOTIDE SEQUENCE</scope>
    <source>
        <strain evidence="1">Rat1</strain>
    </source>
</reference>
<proteinExistence type="predicted"/>
<dbReference type="Gene3D" id="3.10.450.50">
    <property type="match status" value="2"/>
</dbReference>
<dbReference type="Pfam" id="PF07366">
    <property type="entry name" value="SnoaL"/>
    <property type="match status" value="2"/>
</dbReference>
<dbReference type="GO" id="GO:0030638">
    <property type="term" value="P:polyketide metabolic process"/>
    <property type="evidence" value="ECO:0007669"/>
    <property type="project" value="InterPro"/>
</dbReference>
<dbReference type="InterPro" id="IPR032710">
    <property type="entry name" value="NTF2-like_dom_sf"/>
</dbReference>
<gene>
    <name evidence="1" type="ORF">Q3M24_17005</name>
</gene>
<dbReference type="SUPFAM" id="SSF54427">
    <property type="entry name" value="NTF2-like"/>
    <property type="match status" value="2"/>
</dbReference>
<dbReference type="PANTHER" id="PTHR38436">
    <property type="entry name" value="POLYKETIDE CYCLASE SNOAL-LIKE DOMAIN"/>
    <property type="match status" value="1"/>
</dbReference>
<protein>
    <submittedName>
        <fullName evidence="1">Ester cyclase</fullName>
    </submittedName>
</protein>
<evidence type="ECO:0000313" key="1">
    <source>
        <dbReference type="EMBL" id="XCN71991.1"/>
    </source>
</evidence>
<sequence>MHKNKEIVRRYFLEVMNLGRLDALDELLSPDFVFTAPSLPEPCRGPDNLKELVKILHQKVAHFYIHVCEMMADSDTVVTHWRSGGTHTDGSLAYTDRGDITPIVSNFEIHGVTWHKIKDGKIVESTADEDTASLMTQLGVLPYKQPASSSSREANQVLVRRYFNEVLNQGNLDVIDEIIDRHFHFIVQDRPEPFRGREGLKGFVRNIRKAFPDITFAIAGETLEGDKVAIRRKVKGTHKGELFGTAPTNQLVETLGIDIFTLYQGKILTLQATGNDFGLTLQSDFMAEMLAS</sequence>
<dbReference type="EMBL" id="CP159373">
    <property type="protein sequence ID" value="XCN71991.1"/>
    <property type="molecule type" value="Genomic_DNA"/>
</dbReference>
<dbReference type="InterPro" id="IPR009959">
    <property type="entry name" value="Cyclase_SnoaL-like"/>
</dbReference>
<dbReference type="AlphaFoldDB" id="A0AAU8LT03"/>